<protein>
    <submittedName>
        <fullName evidence="1">Uncharacterized protein</fullName>
    </submittedName>
</protein>
<sequence length="40" mass="4977">MLRYFQFLFQFIFFKNQLILREMSCASGHMSKYFQNLFSN</sequence>
<organism evidence="1 2">
    <name type="scientific">Gossypium arboreum</name>
    <name type="common">Tree cotton</name>
    <name type="synonym">Gossypium nanking</name>
    <dbReference type="NCBI Taxonomy" id="29729"/>
    <lineage>
        <taxon>Eukaryota</taxon>
        <taxon>Viridiplantae</taxon>
        <taxon>Streptophyta</taxon>
        <taxon>Embryophyta</taxon>
        <taxon>Tracheophyta</taxon>
        <taxon>Spermatophyta</taxon>
        <taxon>Magnoliopsida</taxon>
        <taxon>eudicotyledons</taxon>
        <taxon>Gunneridae</taxon>
        <taxon>Pentapetalae</taxon>
        <taxon>rosids</taxon>
        <taxon>malvids</taxon>
        <taxon>Malvales</taxon>
        <taxon>Malvaceae</taxon>
        <taxon>Malvoideae</taxon>
        <taxon>Gossypium</taxon>
    </lineage>
</organism>
<evidence type="ECO:0000313" key="1">
    <source>
        <dbReference type="EMBL" id="KHF98802.1"/>
    </source>
</evidence>
<dbReference type="AlphaFoldDB" id="A0A0B0M9Q4"/>
<dbReference type="Proteomes" id="UP000032142">
    <property type="component" value="Unassembled WGS sequence"/>
</dbReference>
<dbReference type="EMBL" id="JRRC01052734">
    <property type="protein sequence ID" value="KHF98802.1"/>
    <property type="molecule type" value="Genomic_DNA"/>
</dbReference>
<proteinExistence type="predicted"/>
<gene>
    <name evidence="1" type="ORF">F383_38088</name>
</gene>
<reference evidence="2" key="1">
    <citation type="submission" date="2014-09" db="EMBL/GenBank/DDBJ databases">
        <authorList>
            <person name="Mudge J."/>
            <person name="Ramaraj T."/>
            <person name="Lindquist I.E."/>
            <person name="Bharti A.K."/>
            <person name="Sundararajan A."/>
            <person name="Cameron C.T."/>
            <person name="Woodward J.E."/>
            <person name="May G.D."/>
            <person name="Brubaker C."/>
            <person name="Broadhvest J."/>
            <person name="Wilkins T.A."/>
        </authorList>
    </citation>
    <scope>NUCLEOTIDE SEQUENCE</scope>
    <source>
        <strain evidence="2">cv. AKA8401</strain>
    </source>
</reference>
<name>A0A0B0M9Q4_GOSAR</name>
<accession>A0A0B0M9Q4</accession>
<evidence type="ECO:0000313" key="2">
    <source>
        <dbReference type="Proteomes" id="UP000032142"/>
    </source>
</evidence>
<keyword evidence="2" id="KW-1185">Reference proteome</keyword>
<comment type="caution">
    <text evidence="1">The sequence shown here is derived from an EMBL/GenBank/DDBJ whole genome shotgun (WGS) entry which is preliminary data.</text>
</comment>